<reference evidence="1 2" key="1">
    <citation type="journal article" date="2018" name="Evol. Lett.">
        <title>Horizontal gene cluster transfer increased hallucinogenic mushroom diversity.</title>
        <authorList>
            <person name="Reynolds H.T."/>
            <person name="Vijayakumar V."/>
            <person name="Gluck-Thaler E."/>
            <person name="Korotkin H.B."/>
            <person name="Matheny P.B."/>
            <person name="Slot J.C."/>
        </authorList>
    </citation>
    <scope>NUCLEOTIDE SEQUENCE [LARGE SCALE GENOMIC DNA]</scope>
    <source>
        <strain evidence="1 2">2631</strain>
    </source>
</reference>
<dbReference type="PANTHER" id="PTHR36452:SF1">
    <property type="entry name" value="DUF2461 DOMAIN-CONTAINING PROTEIN"/>
    <property type="match status" value="1"/>
</dbReference>
<keyword evidence="2" id="KW-1185">Reference proteome</keyword>
<dbReference type="PANTHER" id="PTHR36452">
    <property type="entry name" value="CHROMOSOME 12, WHOLE GENOME SHOTGUN SEQUENCE"/>
    <property type="match status" value="1"/>
</dbReference>
<dbReference type="STRING" id="93625.A0A409WKJ9"/>
<dbReference type="AlphaFoldDB" id="A0A409WKJ9"/>
<sequence length="117" mass="13385">MIAGGSWQPGRNELATIRTNIQRNPRRLRNVISSPEFVKFFGPPKPHPKGEHQNIFGMEDELKVAPKGVGKDHKDIDLLKCRSFCVSHRFTDSEVLAPDFKENLVKVARIVQPFVHW</sequence>
<protein>
    <submittedName>
        <fullName evidence="1">Uncharacterized protein</fullName>
    </submittedName>
</protein>
<comment type="caution">
    <text evidence="1">The sequence shown here is derived from an EMBL/GenBank/DDBJ whole genome shotgun (WGS) entry which is preliminary data.</text>
</comment>
<dbReference type="InterPro" id="IPR012808">
    <property type="entry name" value="CHP02453"/>
</dbReference>
<evidence type="ECO:0000313" key="2">
    <source>
        <dbReference type="Proteomes" id="UP000283269"/>
    </source>
</evidence>
<dbReference type="Proteomes" id="UP000283269">
    <property type="component" value="Unassembled WGS sequence"/>
</dbReference>
<gene>
    <name evidence="1" type="ORF">CVT25_002346</name>
</gene>
<evidence type="ECO:0000313" key="1">
    <source>
        <dbReference type="EMBL" id="PPQ79037.1"/>
    </source>
</evidence>
<dbReference type="OrthoDB" id="2537769at2759"/>
<organism evidence="1 2">
    <name type="scientific">Psilocybe cyanescens</name>
    <dbReference type="NCBI Taxonomy" id="93625"/>
    <lineage>
        <taxon>Eukaryota</taxon>
        <taxon>Fungi</taxon>
        <taxon>Dikarya</taxon>
        <taxon>Basidiomycota</taxon>
        <taxon>Agaricomycotina</taxon>
        <taxon>Agaricomycetes</taxon>
        <taxon>Agaricomycetidae</taxon>
        <taxon>Agaricales</taxon>
        <taxon>Agaricineae</taxon>
        <taxon>Strophariaceae</taxon>
        <taxon>Psilocybe</taxon>
    </lineage>
</organism>
<dbReference type="InParanoid" id="A0A409WKJ9"/>
<accession>A0A409WKJ9</accession>
<name>A0A409WKJ9_PSICY</name>
<dbReference type="EMBL" id="NHYD01003395">
    <property type="protein sequence ID" value="PPQ79037.1"/>
    <property type="molecule type" value="Genomic_DNA"/>
</dbReference>
<dbReference type="Pfam" id="PF09365">
    <property type="entry name" value="DUF2461"/>
    <property type="match status" value="1"/>
</dbReference>
<proteinExistence type="predicted"/>